<dbReference type="GO" id="GO:0031297">
    <property type="term" value="P:replication fork processing"/>
    <property type="evidence" value="ECO:0007669"/>
    <property type="project" value="TreeGrafter"/>
</dbReference>
<sequence>RTVGNWFKKFRAGNFELKDEDRSGRPATTDTDIIKTVLTENPRYSVREIDATNIPKTKVHKHLIKIEYANRYEVWVPHLLTETGLMNRVSTCDLLLQRHERDPFLKRLVTGDETWILYQNMHRKRQPVAEKRLELANRRGDNARPHVALAVRQKLLQFDWDVLPHPPYSPDLAPSDYYLFLSLKNSLRGKSFTSISEIKTHLDEYCHGLFSATSLKILYPADSVFLSLPLGSSSNEKLPVLNFAKGKTSRTTNGDRIALDRFSRIPGPLEENPFFLALLKIPPSWMRSREYWDDSFEARYAELRKDPTRPPLKRKNSKIAAELREPSQSLSSKSNPVEPRFSLQAPNLISGLNHYPPKSTKCRSDQIVFKHTPPPENITFRYYA</sequence>
<dbReference type="Gene3D" id="3.30.420.10">
    <property type="entry name" value="Ribonuclease H-like superfamily/Ribonuclease H"/>
    <property type="match status" value="2"/>
</dbReference>
<evidence type="ECO:0000313" key="2">
    <source>
        <dbReference type="EMBL" id="KOX75615.1"/>
    </source>
</evidence>
<dbReference type="InterPro" id="IPR052709">
    <property type="entry name" value="Transposase-MT_Hybrid"/>
</dbReference>
<protein>
    <submittedName>
        <fullName evidence="2">Histone-lysine N-methyltransferase SETMAR</fullName>
    </submittedName>
</protein>
<dbReference type="GO" id="GO:0005634">
    <property type="term" value="C:nucleus"/>
    <property type="evidence" value="ECO:0007669"/>
    <property type="project" value="TreeGrafter"/>
</dbReference>
<dbReference type="GO" id="GO:0003697">
    <property type="term" value="F:single-stranded DNA binding"/>
    <property type="evidence" value="ECO:0007669"/>
    <property type="project" value="TreeGrafter"/>
</dbReference>
<dbReference type="Proteomes" id="UP000053105">
    <property type="component" value="Unassembled WGS sequence"/>
</dbReference>
<dbReference type="GO" id="GO:0006303">
    <property type="term" value="P:double-strand break repair via nonhomologous end joining"/>
    <property type="evidence" value="ECO:0007669"/>
    <property type="project" value="TreeGrafter"/>
</dbReference>
<dbReference type="GO" id="GO:0044547">
    <property type="term" value="F:DNA topoisomerase binding"/>
    <property type="evidence" value="ECO:0007669"/>
    <property type="project" value="TreeGrafter"/>
</dbReference>
<dbReference type="GO" id="GO:0035861">
    <property type="term" value="C:site of double-strand break"/>
    <property type="evidence" value="ECO:0007669"/>
    <property type="project" value="TreeGrafter"/>
</dbReference>
<keyword evidence="3" id="KW-1185">Reference proteome</keyword>
<dbReference type="GO" id="GO:0003690">
    <property type="term" value="F:double-stranded DNA binding"/>
    <property type="evidence" value="ECO:0007669"/>
    <property type="project" value="TreeGrafter"/>
</dbReference>
<proteinExistence type="predicted"/>
<feature type="compositionally biased region" description="Polar residues" evidence="1">
    <location>
        <begin position="326"/>
        <end position="335"/>
    </location>
</feature>
<reference evidence="2 3" key="1">
    <citation type="submission" date="2015-07" db="EMBL/GenBank/DDBJ databases">
        <title>The genome of Melipona quadrifasciata.</title>
        <authorList>
            <person name="Pan H."/>
            <person name="Kapheim K."/>
        </authorList>
    </citation>
    <scope>NUCLEOTIDE SEQUENCE [LARGE SCALE GENOMIC DNA]</scope>
    <source>
        <strain evidence="2">0111107301</strain>
        <tissue evidence="2">Whole body</tissue>
    </source>
</reference>
<dbReference type="GO" id="GO:0046975">
    <property type="term" value="F:histone H3K36 methyltransferase activity"/>
    <property type="evidence" value="ECO:0007669"/>
    <property type="project" value="TreeGrafter"/>
</dbReference>
<evidence type="ECO:0000313" key="3">
    <source>
        <dbReference type="Proteomes" id="UP000053105"/>
    </source>
</evidence>
<dbReference type="GO" id="GO:0044774">
    <property type="term" value="P:mitotic DNA integrity checkpoint signaling"/>
    <property type="evidence" value="ECO:0007669"/>
    <property type="project" value="TreeGrafter"/>
</dbReference>
<dbReference type="OrthoDB" id="10017160at2759"/>
<dbReference type="GO" id="GO:0000014">
    <property type="term" value="F:single-stranded DNA endodeoxyribonuclease activity"/>
    <property type="evidence" value="ECO:0007669"/>
    <property type="project" value="TreeGrafter"/>
</dbReference>
<dbReference type="STRING" id="166423.A0A0M9A1W4"/>
<dbReference type="GO" id="GO:0000793">
    <property type="term" value="C:condensed chromosome"/>
    <property type="evidence" value="ECO:0007669"/>
    <property type="project" value="TreeGrafter"/>
</dbReference>
<dbReference type="AlphaFoldDB" id="A0A0M9A1W4"/>
<dbReference type="EMBL" id="KQ435760">
    <property type="protein sequence ID" value="KOX75615.1"/>
    <property type="molecule type" value="Genomic_DNA"/>
</dbReference>
<dbReference type="GO" id="GO:0000729">
    <property type="term" value="P:DNA double-strand break processing"/>
    <property type="evidence" value="ECO:0007669"/>
    <property type="project" value="TreeGrafter"/>
</dbReference>
<organism evidence="2 3">
    <name type="scientific">Melipona quadrifasciata</name>
    <dbReference type="NCBI Taxonomy" id="166423"/>
    <lineage>
        <taxon>Eukaryota</taxon>
        <taxon>Metazoa</taxon>
        <taxon>Ecdysozoa</taxon>
        <taxon>Arthropoda</taxon>
        <taxon>Hexapoda</taxon>
        <taxon>Insecta</taxon>
        <taxon>Pterygota</taxon>
        <taxon>Neoptera</taxon>
        <taxon>Endopterygota</taxon>
        <taxon>Hymenoptera</taxon>
        <taxon>Apocrita</taxon>
        <taxon>Aculeata</taxon>
        <taxon>Apoidea</taxon>
        <taxon>Anthophila</taxon>
        <taxon>Apidae</taxon>
        <taxon>Melipona</taxon>
    </lineage>
</organism>
<gene>
    <name evidence="2" type="ORF">WN51_12804</name>
</gene>
<accession>A0A0M9A1W4</accession>
<dbReference type="GO" id="GO:0032259">
    <property type="term" value="P:methylation"/>
    <property type="evidence" value="ECO:0007669"/>
    <property type="project" value="UniProtKB-KW"/>
</dbReference>
<feature type="region of interest" description="Disordered" evidence="1">
    <location>
        <begin position="307"/>
        <end position="338"/>
    </location>
</feature>
<feature type="non-terminal residue" evidence="2">
    <location>
        <position position="1"/>
    </location>
</feature>
<dbReference type="GO" id="GO:0042800">
    <property type="term" value="F:histone H3K4 methyltransferase activity"/>
    <property type="evidence" value="ECO:0007669"/>
    <property type="project" value="TreeGrafter"/>
</dbReference>
<dbReference type="PANTHER" id="PTHR46060:SF2">
    <property type="entry name" value="HISTONE-LYSINE N-METHYLTRANSFERASE SETMAR"/>
    <property type="match status" value="1"/>
</dbReference>
<dbReference type="GO" id="GO:0015074">
    <property type="term" value="P:DNA integration"/>
    <property type="evidence" value="ECO:0007669"/>
    <property type="project" value="TreeGrafter"/>
</dbReference>
<name>A0A0M9A1W4_9HYME</name>
<dbReference type="InterPro" id="IPR036397">
    <property type="entry name" value="RNaseH_sf"/>
</dbReference>
<evidence type="ECO:0000256" key="1">
    <source>
        <dbReference type="SAM" id="MobiDB-lite"/>
    </source>
</evidence>
<keyword evidence="2" id="KW-0808">Transferase</keyword>
<keyword evidence="2" id="KW-0489">Methyltransferase</keyword>
<dbReference type="PANTHER" id="PTHR46060">
    <property type="entry name" value="MARINER MOS1 TRANSPOSASE-LIKE PROTEIN"/>
    <property type="match status" value="1"/>
</dbReference>